<dbReference type="EMBL" id="KK583196">
    <property type="protein sequence ID" value="KDO32111.1"/>
    <property type="molecule type" value="Genomic_DNA"/>
</dbReference>
<protein>
    <recommendedName>
        <fullName evidence="3">U-box domain-containing protein</fullName>
    </recommendedName>
</protein>
<dbReference type="OrthoDB" id="424220at2759"/>
<dbReference type="SUPFAM" id="SSF57850">
    <property type="entry name" value="RING/U-box"/>
    <property type="match status" value="1"/>
</dbReference>
<accession>A0A067D032</accession>
<dbReference type="Proteomes" id="UP000030745">
    <property type="component" value="Unassembled WGS sequence"/>
</dbReference>
<dbReference type="RefSeq" id="XP_012197296.1">
    <property type="nucleotide sequence ID" value="XM_012341906.1"/>
</dbReference>
<evidence type="ECO:0008006" key="3">
    <source>
        <dbReference type="Google" id="ProtNLM"/>
    </source>
</evidence>
<proteinExistence type="predicted"/>
<reference evidence="1 2" key="1">
    <citation type="journal article" date="2013" name="PLoS Genet.">
        <title>Distinctive expansion of potential virulence genes in the genome of the oomycete fish pathogen Saprolegnia parasitica.</title>
        <authorList>
            <person name="Jiang R.H."/>
            <person name="de Bruijn I."/>
            <person name="Haas B.J."/>
            <person name="Belmonte R."/>
            <person name="Lobach L."/>
            <person name="Christie J."/>
            <person name="van den Ackerveken G."/>
            <person name="Bottin A."/>
            <person name="Bulone V."/>
            <person name="Diaz-Moreno S.M."/>
            <person name="Dumas B."/>
            <person name="Fan L."/>
            <person name="Gaulin E."/>
            <person name="Govers F."/>
            <person name="Grenville-Briggs L.J."/>
            <person name="Horner N.R."/>
            <person name="Levin J.Z."/>
            <person name="Mammella M."/>
            <person name="Meijer H.J."/>
            <person name="Morris P."/>
            <person name="Nusbaum C."/>
            <person name="Oome S."/>
            <person name="Phillips A.J."/>
            <person name="van Rooyen D."/>
            <person name="Rzeszutek E."/>
            <person name="Saraiva M."/>
            <person name="Secombes C.J."/>
            <person name="Seidl M.F."/>
            <person name="Snel B."/>
            <person name="Stassen J.H."/>
            <person name="Sykes S."/>
            <person name="Tripathy S."/>
            <person name="van den Berg H."/>
            <person name="Vega-Arreguin J.C."/>
            <person name="Wawra S."/>
            <person name="Young S.K."/>
            <person name="Zeng Q."/>
            <person name="Dieguez-Uribeondo J."/>
            <person name="Russ C."/>
            <person name="Tyler B.M."/>
            <person name="van West P."/>
        </authorList>
    </citation>
    <scope>NUCLEOTIDE SEQUENCE [LARGE SCALE GENOMIC DNA]</scope>
    <source>
        <strain evidence="1 2">CBS 223.65</strain>
    </source>
</reference>
<dbReference type="InterPro" id="IPR013083">
    <property type="entry name" value="Znf_RING/FYVE/PHD"/>
</dbReference>
<dbReference type="AlphaFoldDB" id="A0A067D032"/>
<gene>
    <name evidence="1" type="ORF">SPRG_03329</name>
</gene>
<evidence type="ECO:0000313" key="1">
    <source>
        <dbReference type="EMBL" id="KDO32111.1"/>
    </source>
</evidence>
<keyword evidence="2" id="KW-1185">Reference proteome</keyword>
<dbReference type="KEGG" id="spar:SPRG_03329"/>
<dbReference type="STRING" id="695850.A0A067D032"/>
<sequence>MDSPVVTVDGHSYERAAIQEWIRTRRETRRPLIRNLALRGAIEEYRSGRSSPRRASPVTRIVSPVAVIPPLLRTEALPEVGYFVYRANVALAVYSQPSFGHSHRTPNGHDVTVPAGELVVVTERVYGTTSNHIFLLLAATNEPALRNCYICEQQEHAPYAAGVVRATITPELKTYIATTASRIFWRPASSDRCVFGQDDTLQVNRLVASDLRVQDPVTYHVFIRLENGPVWLPLRCLQPHTANTTRTVIKVSTPMILRRNAYTWSNSIGLATLPANILVATICHVTTSNGGLYARISYDDAVGWCSFKQSDVLPQCPPRLAEQAAGRSIPVAIVRGNSYLLVLNEIQDDGSIVQNIKYDRLPLGMERQIKNCIAKGRHVTHAALGPNDEWYISGTKPDGSGAHCWASKNVSDAFNESMSIDCRVAFGHHGSFALVADDDGRVATYGLSVEMKNALNNARKVHTFGFDENNGFFVKHSGGADTDNIDSSFENDILVAKPERGYGPLVSVSKWAGDYVAIHEHWCDTTDGLSDDMSDALYDFYDRHVNIRNDRRRLIQRYQALL</sequence>
<dbReference type="Gene3D" id="3.30.40.10">
    <property type="entry name" value="Zinc/RING finger domain, C3HC4 (zinc finger)"/>
    <property type="match status" value="1"/>
</dbReference>
<evidence type="ECO:0000313" key="2">
    <source>
        <dbReference type="Proteomes" id="UP000030745"/>
    </source>
</evidence>
<organism evidence="1 2">
    <name type="scientific">Saprolegnia parasitica (strain CBS 223.65)</name>
    <dbReference type="NCBI Taxonomy" id="695850"/>
    <lineage>
        <taxon>Eukaryota</taxon>
        <taxon>Sar</taxon>
        <taxon>Stramenopiles</taxon>
        <taxon>Oomycota</taxon>
        <taxon>Saprolegniomycetes</taxon>
        <taxon>Saprolegniales</taxon>
        <taxon>Saprolegniaceae</taxon>
        <taxon>Saprolegnia</taxon>
    </lineage>
</organism>
<dbReference type="VEuPathDB" id="FungiDB:SPRG_03329"/>
<dbReference type="GeneID" id="24125842"/>
<name>A0A067D032_SAPPC</name>